<dbReference type="Proteomes" id="UP000636709">
    <property type="component" value="Unassembled WGS sequence"/>
</dbReference>
<evidence type="ECO:0000313" key="3">
    <source>
        <dbReference type="Proteomes" id="UP000636709"/>
    </source>
</evidence>
<accession>A0A835EYA9</accession>
<reference evidence="2" key="1">
    <citation type="submission" date="2020-07" db="EMBL/GenBank/DDBJ databases">
        <title>Genome sequence and genetic diversity analysis of an under-domesticated orphan crop, white fonio (Digitaria exilis).</title>
        <authorList>
            <person name="Bennetzen J.L."/>
            <person name="Chen S."/>
            <person name="Ma X."/>
            <person name="Wang X."/>
            <person name="Yssel A.E.J."/>
            <person name="Chaluvadi S.R."/>
            <person name="Johnson M."/>
            <person name="Gangashetty P."/>
            <person name="Hamidou F."/>
            <person name="Sanogo M.D."/>
            <person name="Zwaenepoel A."/>
            <person name="Wallace J."/>
            <person name="Van De Peer Y."/>
            <person name="Van Deynze A."/>
        </authorList>
    </citation>
    <scope>NUCLEOTIDE SEQUENCE</scope>
    <source>
        <tissue evidence="2">Leaves</tissue>
    </source>
</reference>
<evidence type="ECO:0000256" key="1">
    <source>
        <dbReference type="SAM" id="MobiDB-lite"/>
    </source>
</evidence>
<feature type="compositionally biased region" description="Acidic residues" evidence="1">
    <location>
        <begin position="382"/>
        <end position="393"/>
    </location>
</feature>
<feature type="region of interest" description="Disordered" evidence="1">
    <location>
        <begin position="147"/>
        <end position="171"/>
    </location>
</feature>
<feature type="compositionally biased region" description="Acidic residues" evidence="1">
    <location>
        <begin position="147"/>
        <end position="169"/>
    </location>
</feature>
<proteinExistence type="predicted"/>
<feature type="compositionally biased region" description="Polar residues" evidence="1">
    <location>
        <begin position="446"/>
        <end position="455"/>
    </location>
</feature>
<evidence type="ECO:0000313" key="2">
    <source>
        <dbReference type="EMBL" id="KAF8720520.1"/>
    </source>
</evidence>
<organism evidence="2 3">
    <name type="scientific">Digitaria exilis</name>
    <dbReference type="NCBI Taxonomy" id="1010633"/>
    <lineage>
        <taxon>Eukaryota</taxon>
        <taxon>Viridiplantae</taxon>
        <taxon>Streptophyta</taxon>
        <taxon>Embryophyta</taxon>
        <taxon>Tracheophyta</taxon>
        <taxon>Spermatophyta</taxon>
        <taxon>Magnoliopsida</taxon>
        <taxon>Liliopsida</taxon>
        <taxon>Poales</taxon>
        <taxon>Poaceae</taxon>
        <taxon>PACMAD clade</taxon>
        <taxon>Panicoideae</taxon>
        <taxon>Panicodae</taxon>
        <taxon>Paniceae</taxon>
        <taxon>Anthephorinae</taxon>
        <taxon>Digitaria</taxon>
    </lineage>
</organism>
<name>A0A835EYA9_9POAL</name>
<protein>
    <submittedName>
        <fullName evidence="2">Uncharacterized protein</fullName>
    </submittedName>
</protein>
<comment type="caution">
    <text evidence="2">The sequence shown here is derived from an EMBL/GenBank/DDBJ whole genome shotgun (WGS) entry which is preliminary data.</text>
</comment>
<dbReference type="AlphaFoldDB" id="A0A835EYA9"/>
<gene>
    <name evidence="2" type="ORF">HU200_023769</name>
</gene>
<dbReference type="OrthoDB" id="693110at2759"/>
<feature type="compositionally biased region" description="Polar residues" evidence="1">
    <location>
        <begin position="415"/>
        <end position="437"/>
    </location>
</feature>
<sequence length="455" mass="51026">MFEVAPCLHEIDECARSHFSCGVDDEISLKGRVDCGRGRAAYALVDLKTDVEWDQFKRLVEQTSLPYLDVVVTSRKTVGREGGRELVPQLGTQESTISQLGIGVIQQEQLQSKGTEFADDSDSETFSFDEIKPDTTHDYFPNDVFEREEAEEDDDDDISEGSDVGDDNDGMVHPRFPLLELAYDDTHRAHMIADQNMVYLAYAQGCMHPYTGTAATPHTFVRTKRYTENDWRVTHQDCLHMWEQRQRHNIAAGEDWFAGENQHYLLWFHRVARTRLRPTAMEYNMEDVDTDTEDDYDVGTRWGNQSERAPLHDHMRVRRTYRRMALKLNCVTGNPMDPARAPGGSSDSQPTPVHSAPGGSSAMARPSSSHRAGKEPASPQASDEDVPGDDLEDSPAPGFADQFIFSQHMEDALPYTQTQGESSQMNMTQTQGESSQDSDGDAQPRRCTTSATPSA</sequence>
<dbReference type="EMBL" id="JACEFO010001695">
    <property type="protein sequence ID" value="KAF8720520.1"/>
    <property type="molecule type" value="Genomic_DNA"/>
</dbReference>
<keyword evidence="3" id="KW-1185">Reference proteome</keyword>
<feature type="region of interest" description="Disordered" evidence="1">
    <location>
        <begin position="332"/>
        <end position="455"/>
    </location>
</feature>